<gene>
    <name evidence="2" type="ORF">SAMN02745723_101207</name>
</gene>
<dbReference type="RefSeq" id="WP_074820141.1">
    <property type="nucleotide sequence ID" value="NZ_FOLW01000001.1"/>
</dbReference>
<keyword evidence="1" id="KW-0732">Signal</keyword>
<name>A0AAJ4W7T2_9GAMM</name>
<evidence type="ECO:0000313" key="2">
    <source>
        <dbReference type="EMBL" id="SFC03079.1"/>
    </source>
</evidence>
<reference evidence="2 3" key="1">
    <citation type="submission" date="2016-10" db="EMBL/GenBank/DDBJ databases">
        <authorList>
            <person name="Varghese N."/>
            <person name="Submissions S."/>
        </authorList>
    </citation>
    <scope>NUCLEOTIDE SEQUENCE [LARGE SCALE GENOMIC DNA]</scope>
    <source>
        <strain evidence="2 3">DSM 5563</strain>
    </source>
</reference>
<dbReference type="AlphaFoldDB" id="A0AAJ4W7T2"/>
<feature type="signal peptide" evidence="1">
    <location>
        <begin position="1"/>
        <end position="19"/>
    </location>
</feature>
<sequence>MKRLLVGISALLCCSLASAQSVKVSELVYQTDSYNKYRLPWVTQSDNPQSAQRINDAIFSRSVAYLPGNDPQLTLNNAVKQGIDGVASLDYGLVESNDNFITLAIFTEFCGAYCESDTSQFSFDLKHGTGILLTDIIRPEALSSINDMIKANIRGEIDALIKRQNKSPTPVEKQDEDYVDYQAFYGDCWVMRDEDDIRFTNSFSLEKGKLVFFNDRCSNHANRALDELGEFTTKISVSKIADLLTPYGRSLLSGKKDGVISPPAQLFNRMLYGTIGNKTSIAINANCLSKSVNGAYFYTKYGQPIELNGSCLSANAQSVVMTTSSGDTAAERIELTLKEGEYQGSWISQGKTLPITILLP</sequence>
<dbReference type="Proteomes" id="UP000226420">
    <property type="component" value="Unassembled WGS sequence"/>
</dbReference>
<organism evidence="2 3">
    <name type="scientific">Pragia fontium DSM 5563 = ATCC 49100</name>
    <dbReference type="NCBI Taxonomy" id="1122977"/>
    <lineage>
        <taxon>Bacteria</taxon>
        <taxon>Pseudomonadati</taxon>
        <taxon>Pseudomonadota</taxon>
        <taxon>Gammaproteobacteria</taxon>
        <taxon>Enterobacterales</taxon>
        <taxon>Budviciaceae</taxon>
        <taxon>Pragia</taxon>
    </lineage>
</organism>
<dbReference type="EMBL" id="FOLW01000001">
    <property type="protein sequence ID" value="SFC03079.1"/>
    <property type="molecule type" value="Genomic_DNA"/>
</dbReference>
<comment type="caution">
    <text evidence="2">The sequence shown here is derived from an EMBL/GenBank/DDBJ whole genome shotgun (WGS) entry which is preliminary data.</text>
</comment>
<accession>A0AAJ4W7T2</accession>
<evidence type="ECO:0000313" key="3">
    <source>
        <dbReference type="Proteomes" id="UP000226420"/>
    </source>
</evidence>
<protein>
    <submittedName>
        <fullName evidence="2">Uncharacterized protein</fullName>
    </submittedName>
</protein>
<evidence type="ECO:0000256" key="1">
    <source>
        <dbReference type="SAM" id="SignalP"/>
    </source>
</evidence>
<proteinExistence type="predicted"/>
<feature type="chain" id="PRO_5042504822" evidence="1">
    <location>
        <begin position="20"/>
        <end position="360"/>
    </location>
</feature>